<dbReference type="AlphaFoldDB" id="H1SJ83"/>
<name>H1SJ83_9BURK</name>
<evidence type="ECO:0000313" key="1">
    <source>
        <dbReference type="EMBL" id="EHP37421.1"/>
    </source>
</evidence>
<evidence type="ECO:0000313" key="2">
    <source>
        <dbReference type="Proteomes" id="UP000005808"/>
    </source>
</evidence>
<protein>
    <submittedName>
        <fullName evidence="1">Uncharacterized protein</fullName>
    </submittedName>
</protein>
<reference evidence="1 2" key="1">
    <citation type="journal article" date="2012" name="J. Bacteriol.">
        <title>De Novo Genome Project of Cupriavidus basilensis OR16.</title>
        <authorList>
            <person name="Cserhati M."/>
            <person name="Kriszt B."/>
            <person name="Szoboszlay S."/>
            <person name="Toth A."/>
            <person name="Szabo I."/>
            <person name="Tancsics A."/>
            <person name="Nagy I."/>
            <person name="Horvath B."/>
            <person name="Nagy I."/>
            <person name="Kukolya J."/>
        </authorList>
    </citation>
    <scope>NUCLEOTIDE SEQUENCE [LARGE SCALE GENOMIC DNA]</scope>
    <source>
        <strain evidence="1 2">OR16</strain>
    </source>
</reference>
<sequence length="73" mass="7931">DFEAAFAARDGWDGEAYLGAVEAALGLEQRETALGYFDKARASGAAQGKSRSLYARMETGLRATRPGWKFWGV</sequence>
<proteinExistence type="predicted"/>
<dbReference type="Proteomes" id="UP000005808">
    <property type="component" value="Unassembled WGS sequence"/>
</dbReference>
<accession>H1SJ83</accession>
<organism evidence="1 2">
    <name type="scientific">Cupriavidus basilensis OR16</name>
    <dbReference type="NCBI Taxonomy" id="1127483"/>
    <lineage>
        <taxon>Bacteria</taxon>
        <taxon>Pseudomonadati</taxon>
        <taxon>Pseudomonadota</taxon>
        <taxon>Betaproteobacteria</taxon>
        <taxon>Burkholderiales</taxon>
        <taxon>Burkholderiaceae</taxon>
        <taxon>Cupriavidus</taxon>
    </lineage>
</organism>
<feature type="non-terminal residue" evidence="1">
    <location>
        <position position="1"/>
    </location>
</feature>
<comment type="caution">
    <text evidence="1">The sequence shown here is derived from an EMBL/GenBank/DDBJ whole genome shotgun (WGS) entry which is preliminary data.</text>
</comment>
<dbReference type="EMBL" id="AHJE01000402">
    <property type="protein sequence ID" value="EHP37421.1"/>
    <property type="molecule type" value="Genomic_DNA"/>
</dbReference>
<gene>
    <name evidence="1" type="ORF">OR16_42894</name>
</gene>